<feature type="transmembrane region" description="Helical" evidence="3">
    <location>
        <begin position="82"/>
        <end position="99"/>
    </location>
</feature>
<feature type="transmembrane region" description="Helical" evidence="3">
    <location>
        <begin position="153"/>
        <end position="173"/>
    </location>
</feature>
<feature type="transmembrane region" description="Helical" evidence="3">
    <location>
        <begin position="179"/>
        <end position="202"/>
    </location>
</feature>
<organism evidence="5 6">
    <name type="scientific">Candidatus Geothrix odensensis</name>
    <dbReference type="NCBI Taxonomy" id="2954440"/>
    <lineage>
        <taxon>Bacteria</taxon>
        <taxon>Pseudomonadati</taxon>
        <taxon>Acidobacteriota</taxon>
        <taxon>Holophagae</taxon>
        <taxon>Holophagales</taxon>
        <taxon>Holophagaceae</taxon>
        <taxon>Geothrix</taxon>
    </lineage>
</organism>
<dbReference type="PANTHER" id="PTHR43065:SF42">
    <property type="entry name" value="TWO-COMPONENT SENSOR PPRA"/>
    <property type="match status" value="1"/>
</dbReference>
<dbReference type="SUPFAM" id="SSF55874">
    <property type="entry name" value="ATPase domain of HSP90 chaperone/DNA topoisomerase II/histidine kinase"/>
    <property type="match status" value="1"/>
</dbReference>
<feature type="transmembrane region" description="Helical" evidence="3">
    <location>
        <begin position="214"/>
        <end position="233"/>
    </location>
</feature>
<gene>
    <name evidence="5" type="ORF">IPN91_02940</name>
</gene>
<dbReference type="AlphaFoldDB" id="A0A936F115"/>
<keyword evidence="3" id="KW-0812">Transmembrane</keyword>
<name>A0A936F115_9BACT</name>
<dbReference type="Gene3D" id="1.10.287.130">
    <property type="match status" value="1"/>
</dbReference>
<evidence type="ECO:0000313" key="5">
    <source>
        <dbReference type="EMBL" id="MBK8571600.1"/>
    </source>
</evidence>
<dbReference type="EMBL" id="JADKCH010000001">
    <property type="protein sequence ID" value="MBK8571600.1"/>
    <property type="molecule type" value="Genomic_DNA"/>
</dbReference>
<keyword evidence="3" id="KW-1133">Transmembrane helix</keyword>
<dbReference type="InterPro" id="IPR005467">
    <property type="entry name" value="His_kinase_dom"/>
</dbReference>
<dbReference type="PANTHER" id="PTHR43065">
    <property type="entry name" value="SENSOR HISTIDINE KINASE"/>
    <property type="match status" value="1"/>
</dbReference>
<evidence type="ECO:0000256" key="3">
    <source>
        <dbReference type="SAM" id="Phobius"/>
    </source>
</evidence>
<feature type="transmembrane region" description="Helical" evidence="3">
    <location>
        <begin position="27"/>
        <end position="46"/>
    </location>
</feature>
<feature type="transmembrane region" description="Helical" evidence="3">
    <location>
        <begin position="282"/>
        <end position="304"/>
    </location>
</feature>
<evidence type="ECO:0000256" key="2">
    <source>
        <dbReference type="ARBA" id="ARBA00012438"/>
    </source>
</evidence>
<comment type="catalytic activity">
    <reaction evidence="1">
        <text>ATP + protein L-histidine = ADP + protein N-phospho-L-histidine.</text>
        <dbReference type="EC" id="2.7.13.3"/>
    </reaction>
</comment>
<dbReference type="GO" id="GO:0004673">
    <property type="term" value="F:protein histidine kinase activity"/>
    <property type="evidence" value="ECO:0007669"/>
    <property type="project" value="UniProtKB-EC"/>
</dbReference>
<feature type="domain" description="Histidine kinase" evidence="4">
    <location>
        <begin position="373"/>
        <end position="586"/>
    </location>
</feature>
<reference evidence="5 6" key="1">
    <citation type="submission" date="2020-10" db="EMBL/GenBank/DDBJ databases">
        <title>Connecting structure to function with the recovery of over 1000 high-quality activated sludge metagenome-assembled genomes encoding full-length rRNA genes using long-read sequencing.</title>
        <authorList>
            <person name="Singleton C.M."/>
            <person name="Petriglieri F."/>
            <person name="Kristensen J.M."/>
            <person name="Kirkegaard R.H."/>
            <person name="Michaelsen T.Y."/>
            <person name="Andersen M.H."/>
            <person name="Karst S.M."/>
            <person name="Dueholm M.S."/>
            <person name="Nielsen P.H."/>
            <person name="Albertsen M."/>
        </authorList>
    </citation>
    <scope>NUCLEOTIDE SEQUENCE [LARGE SCALE GENOMIC DNA]</scope>
    <source>
        <strain evidence="5">OdNE_18-Q3-R46-58_MAXAC.008</strain>
    </source>
</reference>
<keyword evidence="3" id="KW-0472">Membrane</keyword>
<proteinExistence type="predicted"/>
<dbReference type="Proteomes" id="UP000709959">
    <property type="component" value="Unassembled WGS sequence"/>
</dbReference>
<dbReference type="EC" id="2.7.13.3" evidence="2"/>
<dbReference type="Pfam" id="PF02518">
    <property type="entry name" value="HATPase_c"/>
    <property type="match status" value="1"/>
</dbReference>
<evidence type="ECO:0000259" key="4">
    <source>
        <dbReference type="PROSITE" id="PS50109"/>
    </source>
</evidence>
<dbReference type="PROSITE" id="PS50109">
    <property type="entry name" value="HIS_KIN"/>
    <property type="match status" value="1"/>
</dbReference>
<dbReference type="InterPro" id="IPR036890">
    <property type="entry name" value="HATPase_C_sf"/>
</dbReference>
<evidence type="ECO:0000256" key="1">
    <source>
        <dbReference type="ARBA" id="ARBA00000085"/>
    </source>
</evidence>
<dbReference type="SMART" id="SM00387">
    <property type="entry name" value="HATPase_c"/>
    <property type="match status" value="1"/>
</dbReference>
<evidence type="ECO:0000313" key="6">
    <source>
        <dbReference type="Proteomes" id="UP000709959"/>
    </source>
</evidence>
<sequence length="589" mass="63774">MRQPASILGLMNSRSISTRVAHPWRPLRVACLSALVVGVLAQFGLSERNRDLLVILGMIVLVSLALFHASRRAYRSDPEARGWQLISLFLVVALLLQLFRLPEHFEVGWSFLHGPFPFILSLVGSTLQAFALARWQLSPRTRFERLRHGLDGLLFALAVFFVLWVLVLGPLFLSDQFPVAVRLVWLATFLVYDLLLGLTLYLGLSDPARFRGPLGWLAAAFMLASLLNLYILLGKLAGAVKVPDLPGGVTFALPLAYLGAALSPHSVGSRSSGGEPPHLIHLVPYLPVLGATILGMGQLAFGSGEGHQPVLVWLALALVLVLLVRQYLALRDYSILSRTLEARVAERTQALEQAQALLLRTERMNSLATLGAGLAHDMNNMLSAIHSRAELVIMDLDEGRLPDRKDMLRVQEATQLAAALSGRLMALGRQEAEPPRLLDLGEELLAIQPLLQMLLPGSLTLRLDSPGPLPFLGTRGLLEQILVNLVGNARDAMPSGGVITLRGRAPGSEEGRVGPLLEIEDTGTGIPEELQSQVFQPFFTTKAPGIGTGLGLTSVKSLLEKAGGSIQFASRAGQGTTFQIRLPYAAEGI</sequence>
<accession>A0A936F115</accession>
<protein>
    <recommendedName>
        <fullName evidence="2">histidine kinase</fullName>
        <ecNumber evidence="2">2.7.13.3</ecNumber>
    </recommendedName>
</protein>
<dbReference type="Gene3D" id="3.30.565.10">
    <property type="entry name" value="Histidine kinase-like ATPase, C-terminal domain"/>
    <property type="match status" value="1"/>
</dbReference>
<dbReference type="PRINTS" id="PR00344">
    <property type="entry name" value="BCTRLSENSOR"/>
</dbReference>
<dbReference type="InterPro" id="IPR004358">
    <property type="entry name" value="Sig_transdc_His_kin-like_C"/>
</dbReference>
<feature type="transmembrane region" description="Helical" evidence="3">
    <location>
        <begin position="111"/>
        <end position="132"/>
    </location>
</feature>
<comment type="caution">
    <text evidence="5">The sequence shown here is derived from an EMBL/GenBank/DDBJ whole genome shotgun (WGS) entry which is preliminary data.</text>
</comment>
<feature type="transmembrane region" description="Helical" evidence="3">
    <location>
        <begin position="52"/>
        <end position="70"/>
    </location>
</feature>
<feature type="transmembrane region" description="Helical" evidence="3">
    <location>
        <begin position="310"/>
        <end position="328"/>
    </location>
</feature>
<dbReference type="InterPro" id="IPR003594">
    <property type="entry name" value="HATPase_dom"/>
</dbReference>